<dbReference type="PANTHER" id="PTHR11435:SF1">
    <property type="entry name" value="NADH-UBIQUINONE OXIDOREDUCTASE CHAIN 6"/>
    <property type="match status" value="1"/>
</dbReference>
<protein>
    <recommendedName>
        <fullName evidence="4 15">NADH-ubiquinone oxidoreductase chain 6</fullName>
        <ecNumber evidence="3 15">7.1.1.2</ecNumber>
    </recommendedName>
</protein>
<dbReference type="GO" id="GO:0031966">
    <property type="term" value="C:mitochondrial membrane"/>
    <property type="evidence" value="ECO:0007669"/>
    <property type="project" value="UniProtKB-SubCell"/>
</dbReference>
<evidence type="ECO:0000256" key="10">
    <source>
        <dbReference type="ARBA" id="ARBA00022989"/>
    </source>
</evidence>
<dbReference type="AlphaFoldDB" id="A0A7D9MYX7"/>
<evidence type="ECO:0000256" key="6">
    <source>
        <dbReference type="ARBA" id="ARBA00022660"/>
    </source>
</evidence>
<name>A0A7D9MYX7_9CUCU</name>
<keyword evidence="9 15" id="KW-0249">Electron transport</keyword>
<dbReference type="InterPro" id="IPR050269">
    <property type="entry name" value="ComplexI_Subunit6"/>
</dbReference>
<comment type="catalytic activity">
    <reaction evidence="14 15">
        <text>a ubiquinone + NADH + 5 H(+)(in) = a ubiquinol + NAD(+) + 4 H(+)(out)</text>
        <dbReference type="Rhea" id="RHEA:29091"/>
        <dbReference type="Rhea" id="RHEA-COMP:9565"/>
        <dbReference type="Rhea" id="RHEA-COMP:9566"/>
        <dbReference type="ChEBI" id="CHEBI:15378"/>
        <dbReference type="ChEBI" id="CHEBI:16389"/>
        <dbReference type="ChEBI" id="CHEBI:17976"/>
        <dbReference type="ChEBI" id="CHEBI:57540"/>
        <dbReference type="ChEBI" id="CHEBI:57945"/>
        <dbReference type="EC" id="7.1.1.2"/>
    </reaction>
</comment>
<keyword evidence="6 15" id="KW-0679">Respiratory chain</keyword>
<comment type="function">
    <text evidence="15">Core subunit of the mitochondrial membrane respiratory chain NADH dehydrogenase (Complex I) which catalyzes electron transfer from NADH through the respiratory chain, using ubiquinone as an electron acceptor. Essential for the catalytic activity and assembly of complex I.</text>
</comment>
<keyword evidence="12 15" id="KW-0496">Mitochondrion</keyword>
<evidence type="ECO:0000256" key="5">
    <source>
        <dbReference type="ARBA" id="ARBA00022448"/>
    </source>
</evidence>
<feature type="transmembrane region" description="Helical" evidence="15">
    <location>
        <begin position="79"/>
        <end position="99"/>
    </location>
</feature>
<dbReference type="EMBL" id="MT536938">
    <property type="protein sequence ID" value="QLA74167.1"/>
    <property type="molecule type" value="Genomic_DNA"/>
</dbReference>
<proteinExistence type="inferred from homology"/>
<keyword evidence="11 15" id="KW-0520">NAD</keyword>
<feature type="transmembrane region" description="Helical" evidence="15">
    <location>
        <begin position="134"/>
        <end position="155"/>
    </location>
</feature>
<evidence type="ECO:0000256" key="14">
    <source>
        <dbReference type="ARBA" id="ARBA00049551"/>
    </source>
</evidence>
<organism evidence="16">
    <name type="scientific">Leptomias sp. DX-2020</name>
    <dbReference type="NCBI Taxonomy" id="2748276"/>
    <lineage>
        <taxon>Eukaryota</taxon>
        <taxon>Metazoa</taxon>
        <taxon>Ecdysozoa</taxon>
        <taxon>Arthropoda</taxon>
        <taxon>Hexapoda</taxon>
        <taxon>Insecta</taxon>
        <taxon>Pterygota</taxon>
        <taxon>Neoptera</taxon>
        <taxon>Endopterygota</taxon>
        <taxon>Coleoptera</taxon>
        <taxon>Polyphaga</taxon>
        <taxon>Cucujiformia</taxon>
        <taxon>Curculionidae</taxon>
        <taxon>Entiminae</taxon>
        <taxon>Entimini</taxon>
        <taxon>Leptomias</taxon>
    </lineage>
</organism>
<keyword evidence="13 15" id="KW-0472">Membrane</keyword>
<feature type="transmembrane region" description="Helical" evidence="15">
    <location>
        <begin position="48"/>
        <end position="67"/>
    </location>
</feature>
<evidence type="ECO:0000313" key="16">
    <source>
        <dbReference type="EMBL" id="QLA74167.1"/>
    </source>
</evidence>
<comment type="similarity">
    <text evidence="2 15">Belongs to the complex I subunit 6 family.</text>
</comment>
<evidence type="ECO:0000256" key="12">
    <source>
        <dbReference type="ARBA" id="ARBA00023128"/>
    </source>
</evidence>
<keyword evidence="7 15" id="KW-0812">Transmembrane</keyword>
<evidence type="ECO:0000256" key="2">
    <source>
        <dbReference type="ARBA" id="ARBA00005698"/>
    </source>
</evidence>
<evidence type="ECO:0000256" key="13">
    <source>
        <dbReference type="ARBA" id="ARBA00023136"/>
    </source>
</evidence>
<feature type="transmembrane region" description="Helical" evidence="15">
    <location>
        <begin position="21"/>
        <end position="42"/>
    </location>
</feature>
<evidence type="ECO:0000256" key="8">
    <source>
        <dbReference type="ARBA" id="ARBA00022967"/>
    </source>
</evidence>
<dbReference type="PANTHER" id="PTHR11435">
    <property type="entry name" value="NADH UBIQUINONE OXIDOREDUCTASE SUBUNIT ND6"/>
    <property type="match status" value="1"/>
</dbReference>
<dbReference type="Pfam" id="PF00499">
    <property type="entry name" value="Oxidored_q3"/>
    <property type="match status" value="1"/>
</dbReference>
<evidence type="ECO:0000256" key="4">
    <source>
        <dbReference type="ARBA" id="ARBA00021095"/>
    </source>
</evidence>
<evidence type="ECO:0000256" key="15">
    <source>
        <dbReference type="RuleBase" id="RU004430"/>
    </source>
</evidence>
<keyword evidence="15" id="KW-0830">Ubiquinone</keyword>
<evidence type="ECO:0000256" key="1">
    <source>
        <dbReference type="ARBA" id="ARBA00004225"/>
    </source>
</evidence>
<sequence length="166" mass="19139">MLLMMCILSCSLSITFMFLKHPLTFGLTLLLQTIIISLLSGMLNLNFWFSYILFLIMIGGMLVLFIYMTSVASNEKFKFSNKLFTLNLLSMLMISILFFSDSFFSSFNNANYDYMNHSTLTFDSLNKFVNYPNMAIMILLMIYLLTTLIVVVKITQSNMGPLRQKN</sequence>
<comment type="subcellular location">
    <subcellularLocation>
        <location evidence="1 15">Mitochondrion membrane</location>
        <topology evidence="1 15">Multi-pass membrane protein</topology>
    </subcellularLocation>
</comment>
<evidence type="ECO:0000256" key="7">
    <source>
        <dbReference type="ARBA" id="ARBA00022692"/>
    </source>
</evidence>
<accession>A0A7D9MYX7</accession>
<evidence type="ECO:0000256" key="3">
    <source>
        <dbReference type="ARBA" id="ARBA00012944"/>
    </source>
</evidence>
<dbReference type="GO" id="GO:0008137">
    <property type="term" value="F:NADH dehydrogenase (ubiquinone) activity"/>
    <property type="evidence" value="ECO:0007669"/>
    <property type="project" value="UniProtKB-UniRule"/>
</dbReference>
<reference evidence="16" key="1">
    <citation type="submission" date="2020-05" db="EMBL/GenBank/DDBJ databases">
        <title>Complete mitochondrial genome analysis of Leptomias sp.</title>
        <authorList>
            <person name="Xiang D."/>
            <person name="Zhuoga D."/>
            <person name="Zhen W."/>
            <person name="Zang J."/>
        </authorList>
    </citation>
    <scope>NUCLEOTIDE SEQUENCE</scope>
</reference>
<gene>
    <name evidence="16" type="primary">nad6</name>
</gene>
<keyword evidence="8 15" id="KW-1278">Translocase</keyword>
<dbReference type="EC" id="7.1.1.2" evidence="3 15"/>
<evidence type="ECO:0000256" key="9">
    <source>
        <dbReference type="ARBA" id="ARBA00022982"/>
    </source>
</evidence>
<keyword evidence="10 15" id="KW-1133">Transmembrane helix</keyword>
<evidence type="ECO:0000256" key="11">
    <source>
        <dbReference type="ARBA" id="ARBA00023027"/>
    </source>
</evidence>
<keyword evidence="5 15" id="KW-0813">Transport</keyword>
<dbReference type="InterPro" id="IPR001457">
    <property type="entry name" value="NADH_UbQ/plastoQ_OxRdtase_su6"/>
</dbReference>
<geneLocation type="mitochondrion" evidence="16"/>